<evidence type="ECO:0000313" key="3">
    <source>
        <dbReference type="EMBL" id="CAE8635089.1"/>
    </source>
</evidence>
<sequence length="168" mass="18030">MADSGQPSSSSSSSASGGPGTEAGKPRPFLVVLTGGPSSGKSSALALLRDRLSARGFQVLTVPENATHFLANSDGFQAEWAGTDSQVRMQRIFLDFQVEQEDAFKAFAELHPTKRAVLLLDCCTLNSKVYVSNEQWAKVLALPGKPTLQESGLFARYDLVVCWRPGPV</sequence>
<proteinExistence type="predicted"/>
<organism evidence="3 4">
    <name type="scientific">Polarella glacialis</name>
    <name type="common">Dinoflagellate</name>
    <dbReference type="NCBI Taxonomy" id="89957"/>
    <lineage>
        <taxon>Eukaryota</taxon>
        <taxon>Sar</taxon>
        <taxon>Alveolata</taxon>
        <taxon>Dinophyceae</taxon>
        <taxon>Suessiales</taxon>
        <taxon>Suessiaceae</taxon>
        <taxon>Polarella</taxon>
    </lineage>
</organism>
<name>A0A813HB76_POLGL</name>
<keyword evidence="4" id="KW-1185">Reference proteome</keyword>
<dbReference type="InterPro" id="IPR038727">
    <property type="entry name" value="NadR/Ttd14_AAA_dom"/>
</dbReference>
<dbReference type="GO" id="GO:0070300">
    <property type="term" value="F:phosphatidic acid binding"/>
    <property type="evidence" value="ECO:0007669"/>
    <property type="project" value="TreeGrafter"/>
</dbReference>
<dbReference type="PANTHER" id="PTHR34932">
    <property type="entry name" value="TRPL TRANSLOCATION DEFECT PROTEIN 14"/>
    <property type="match status" value="1"/>
</dbReference>
<gene>
    <name evidence="3" type="ORF">PGLA1383_LOCUS50698</name>
</gene>
<comment type="caution">
    <text evidence="3">The sequence shown here is derived from an EMBL/GenBank/DDBJ whole genome shotgun (WGS) entry which is preliminary data.</text>
</comment>
<evidence type="ECO:0000259" key="2">
    <source>
        <dbReference type="Pfam" id="PF13521"/>
    </source>
</evidence>
<dbReference type="Pfam" id="PF13521">
    <property type="entry name" value="AAA_28"/>
    <property type="match status" value="1"/>
</dbReference>
<dbReference type="EMBL" id="CAJNNV010031235">
    <property type="protein sequence ID" value="CAE8635089.1"/>
    <property type="molecule type" value="Genomic_DNA"/>
</dbReference>
<feature type="compositionally biased region" description="Low complexity" evidence="1">
    <location>
        <begin position="1"/>
        <end position="16"/>
    </location>
</feature>
<dbReference type="SUPFAM" id="SSF52540">
    <property type="entry name" value="P-loop containing nucleoside triphosphate hydrolases"/>
    <property type="match status" value="1"/>
</dbReference>
<dbReference type="InterPro" id="IPR027417">
    <property type="entry name" value="P-loop_NTPase"/>
</dbReference>
<dbReference type="Proteomes" id="UP000654075">
    <property type="component" value="Unassembled WGS sequence"/>
</dbReference>
<feature type="non-terminal residue" evidence="3">
    <location>
        <position position="1"/>
    </location>
</feature>
<dbReference type="GO" id="GO:0005525">
    <property type="term" value="F:GTP binding"/>
    <property type="evidence" value="ECO:0007669"/>
    <property type="project" value="TreeGrafter"/>
</dbReference>
<accession>A0A813HB76</accession>
<protein>
    <recommendedName>
        <fullName evidence="2">NadR/Ttd14 AAA domain-containing protein</fullName>
    </recommendedName>
</protein>
<feature type="region of interest" description="Disordered" evidence="1">
    <location>
        <begin position="1"/>
        <end position="30"/>
    </location>
</feature>
<evidence type="ECO:0000256" key="1">
    <source>
        <dbReference type="SAM" id="MobiDB-lite"/>
    </source>
</evidence>
<dbReference type="PANTHER" id="PTHR34932:SF1">
    <property type="entry name" value="TRPL TRANSLOCATION DEFECT PROTEIN 14"/>
    <property type="match status" value="1"/>
</dbReference>
<dbReference type="OrthoDB" id="6375174at2759"/>
<dbReference type="Gene3D" id="3.40.50.300">
    <property type="entry name" value="P-loop containing nucleotide triphosphate hydrolases"/>
    <property type="match status" value="1"/>
</dbReference>
<feature type="domain" description="NadR/Ttd14 AAA" evidence="2">
    <location>
        <begin position="31"/>
        <end position="164"/>
    </location>
</feature>
<evidence type="ECO:0000313" key="4">
    <source>
        <dbReference type="Proteomes" id="UP000654075"/>
    </source>
</evidence>
<dbReference type="InterPro" id="IPR053227">
    <property type="entry name" value="TRPL-trafficking_regulator"/>
</dbReference>
<dbReference type="GO" id="GO:0035091">
    <property type="term" value="F:phosphatidylinositol binding"/>
    <property type="evidence" value="ECO:0007669"/>
    <property type="project" value="TreeGrafter"/>
</dbReference>
<reference evidence="3" key="1">
    <citation type="submission" date="2021-02" db="EMBL/GenBank/DDBJ databases">
        <authorList>
            <person name="Dougan E. K."/>
            <person name="Rhodes N."/>
            <person name="Thang M."/>
            <person name="Chan C."/>
        </authorList>
    </citation>
    <scope>NUCLEOTIDE SEQUENCE</scope>
</reference>
<dbReference type="AlphaFoldDB" id="A0A813HB76"/>